<dbReference type="Proteomes" id="UP000053732">
    <property type="component" value="Unassembled WGS sequence"/>
</dbReference>
<feature type="compositionally biased region" description="Polar residues" evidence="1">
    <location>
        <begin position="542"/>
        <end position="563"/>
    </location>
</feature>
<keyword evidence="3" id="KW-1185">Reference proteome</keyword>
<feature type="region of interest" description="Disordered" evidence="1">
    <location>
        <begin position="216"/>
        <end position="279"/>
    </location>
</feature>
<gene>
    <name evidence="2" type="ORF">PCAMFM013_S026g000034</name>
</gene>
<protein>
    <submittedName>
        <fullName evidence="2">Str. FM013</fullName>
    </submittedName>
</protein>
<evidence type="ECO:0000256" key="1">
    <source>
        <dbReference type="SAM" id="MobiDB-lite"/>
    </source>
</evidence>
<feature type="compositionally biased region" description="Basic residues" evidence="1">
    <location>
        <begin position="330"/>
        <end position="339"/>
    </location>
</feature>
<feature type="compositionally biased region" description="Polar residues" evidence="1">
    <location>
        <begin position="581"/>
        <end position="601"/>
    </location>
</feature>
<organism evidence="2 3">
    <name type="scientific">Penicillium camemberti (strain FM 013)</name>
    <dbReference type="NCBI Taxonomy" id="1429867"/>
    <lineage>
        <taxon>Eukaryota</taxon>
        <taxon>Fungi</taxon>
        <taxon>Dikarya</taxon>
        <taxon>Ascomycota</taxon>
        <taxon>Pezizomycotina</taxon>
        <taxon>Eurotiomycetes</taxon>
        <taxon>Eurotiomycetidae</taxon>
        <taxon>Eurotiales</taxon>
        <taxon>Aspergillaceae</taxon>
        <taxon>Penicillium</taxon>
    </lineage>
</organism>
<reference evidence="2 3" key="1">
    <citation type="journal article" date="2014" name="Nat. Commun.">
        <title>Multiple recent horizontal transfers of a large genomic region in cheese making fungi.</title>
        <authorList>
            <person name="Cheeseman K."/>
            <person name="Ropars J."/>
            <person name="Renault P."/>
            <person name="Dupont J."/>
            <person name="Gouzy J."/>
            <person name="Branca A."/>
            <person name="Abraham A.L."/>
            <person name="Ceppi M."/>
            <person name="Conseiller E."/>
            <person name="Debuchy R."/>
            <person name="Malagnac F."/>
            <person name="Goarin A."/>
            <person name="Silar P."/>
            <person name="Lacoste S."/>
            <person name="Sallet E."/>
            <person name="Bensimon A."/>
            <person name="Giraud T."/>
            <person name="Brygoo Y."/>
        </authorList>
    </citation>
    <scope>NUCLEOTIDE SEQUENCE [LARGE SCALE GENOMIC DNA]</scope>
    <source>
        <strain evidence="3">FM 013</strain>
    </source>
</reference>
<sequence length="639" mass="68811">MLAHVFNMKLNKSLSSILIITCCRVKDALDRIIQDSDEDEPFEGDELPTSGNPPRPSEPALQQEYQHAPAEQTTHNAVYEHGPAPDESMLPQLNVNFDEFLQSQEKGHSILSSSQQRREDRWIPSTSEGGSGSVGAMMTEIGLAQRRLLDDDPSGASMPLPSTAALYSTESFQSAPFPTIPSYHSYQMGQPESGSFAYNPAPIGAYVDANQTSLHPRQGIYDMTPPDTTNSMALPPKSVPHQTTEPFIEQENPHPNPPQEAPQPESQQVGCSPHDTEPLSSVASMRFSEAKITTAGTSLISPQQSQSSTHDELSLPAVIPTVSDLETPGAKKRRGRPKKQPVPDNDEDDELANSRDHEFKHPGANGAIDPSDSEEITEDNTPASSGVSDETDEDNLVAAPKPAKPGPKEPKKKKAKKSKTTPAPEPDADDDVIWVDTKPLSVEPSTGSATPQTEISEPPRQDLDPNVLDSNPAVTPQAPIPAVEEKTQNAEKAAPKKRGRKRKQTTEQAETPSESADTPEPNKPASGAQTPASKLAVIVDNSPKSMLETNTSNNDTSAIQSKDQNPHPLPGPDPLPEPTIDTPQPQTPSKPDAASVNTPQNVGKGPDKHSPISARSGVPYRVGLSKRARIAPLHKMVRK</sequence>
<feature type="compositionally biased region" description="Polar residues" evidence="1">
    <location>
        <begin position="506"/>
        <end position="516"/>
    </location>
</feature>
<feature type="compositionally biased region" description="Polar residues" evidence="1">
    <location>
        <begin position="298"/>
        <end position="308"/>
    </location>
</feature>
<feature type="compositionally biased region" description="Basic residues" evidence="1">
    <location>
        <begin position="410"/>
        <end position="419"/>
    </location>
</feature>
<dbReference type="EMBL" id="HG793159">
    <property type="protein sequence ID" value="CRL28169.1"/>
    <property type="molecule type" value="Genomic_DNA"/>
</dbReference>
<accession>A0A0G4PP60</accession>
<evidence type="ECO:0000313" key="3">
    <source>
        <dbReference type="Proteomes" id="UP000053732"/>
    </source>
</evidence>
<feature type="region of interest" description="Disordered" evidence="1">
    <location>
        <begin position="107"/>
        <end position="135"/>
    </location>
</feature>
<proteinExistence type="predicted"/>
<feature type="compositionally biased region" description="Polar residues" evidence="1">
    <location>
        <begin position="379"/>
        <end position="388"/>
    </location>
</feature>
<evidence type="ECO:0000313" key="2">
    <source>
        <dbReference type="EMBL" id="CRL28169.1"/>
    </source>
</evidence>
<feature type="compositionally biased region" description="Acidic residues" evidence="1">
    <location>
        <begin position="35"/>
        <end position="46"/>
    </location>
</feature>
<dbReference type="AlphaFoldDB" id="A0A0G4PP60"/>
<name>A0A0G4PP60_PENC3</name>
<feature type="compositionally biased region" description="Pro residues" evidence="1">
    <location>
        <begin position="567"/>
        <end position="577"/>
    </location>
</feature>
<feature type="region of interest" description="Disordered" evidence="1">
    <location>
        <begin position="35"/>
        <end position="70"/>
    </location>
</feature>
<feature type="compositionally biased region" description="Polar residues" evidence="1">
    <location>
        <begin position="443"/>
        <end position="455"/>
    </location>
</feature>
<feature type="region of interest" description="Disordered" evidence="1">
    <location>
        <begin position="298"/>
        <end position="620"/>
    </location>
</feature>
<dbReference type="STRING" id="1429867.A0A0G4PP60"/>
<feature type="compositionally biased region" description="Basic and acidic residues" evidence="1">
    <location>
        <begin position="352"/>
        <end position="361"/>
    </location>
</feature>